<accession>A0ABQ5Q648</accession>
<gene>
    <name evidence="5" type="ORF">GETHPA_17870</name>
</gene>
<sequence length="222" mass="22965">MSQPAFSDRLRAGERLLGTLVQIPRPEVALRLARQGFDWLFLDGEHGGYGPAEASRTLAVLAGTVPCLLRVPSGDPDVLNDAASCGAAGLIVPHVDSAAQAEAAVRAVGGRGLVVVQAESREAVADIAAIARVPGVHAVFVGPYDLTASLGIPEQFDHPAFRAALDAIRDACRAAGMPLGIFRMTGTEARTHLDQGFTLLAAGTDGALLEAGARALRAEWGG</sequence>
<dbReference type="PANTHER" id="PTHR30502:SF0">
    <property type="entry name" value="PHOSPHOENOLPYRUVATE CARBOXYLASE FAMILY PROTEIN"/>
    <property type="match status" value="1"/>
</dbReference>
<comment type="caution">
    <text evidence="5">The sequence shown here is derived from an EMBL/GenBank/DDBJ whole genome shotgun (WGS) entry which is preliminary data.</text>
</comment>
<dbReference type="EMBL" id="BSDD01000003">
    <property type="protein sequence ID" value="GLH70254.1"/>
    <property type="molecule type" value="Genomic_DNA"/>
</dbReference>
<keyword evidence="6" id="KW-1185">Reference proteome</keyword>
<evidence type="ECO:0000256" key="2">
    <source>
        <dbReference type="ARBA" id="ARBA00022723"/>
    </source>
</evidence>
<keyword evidence="3" id="KW-0456">Lyase</keyword>
<dbReference type="Gene3D" id="3.20.20.60">
    <property type="entry name" value="Phosphoenolpyruvate-binding domains"/>
    <property type="match status" value="2"/>
</dbReference>
<dbReference type="Proteomes" id="UP001165089">
    <property type="component" value="Unassembled WGS sequence"/>
</dbReference>
<reference evidence="5 6" key="1">
    <citation type="journal article" date="2023" name="Antonie Van Leeuwenhoek">
        <title>Mesoterricola silvestris gen. nov., sp. nov., Mesoterricola sediminis sp. nov., Geothrix oryzae sp. nov., Geothrix edaphica sp. nov., Geothrix rubra sp. nov., and Geothrix limicola sp. nov., six novel members of Acidobacteriota isolated from soils.</title>
        <authorList>
            <person name="Itoh H."/>
            <person name="Sugisawa Y."/>
            <person name="Mise K."/>
            <person name="Xu Z."/>
            <person name="Kuniyasu M."/>
            <person name="Ushijima N."/>
            <person name="Kawano K."/>
            <person name="Kobayashi E."/>
            <person name="Shiratori Y."/>
            <person name="Masuda Y."/>
            <person name="Senoo K."/>
        </authorList>
    </citation>
    <scope>NUCLEOTIDE SEQUENCE [LARGE SCALE GENOMIC DNA]</scope>
    <source>
        <strain evidence="5 6">Red803</strain>
    </source>
</reference>
<dbReference type="InterPro" id="IPR040442">
    <property type="entry name" value="Pyrv_kinase-like_dom_sf"/>
</dbReference>
<organism evidence="5 6">
    <name type="scientific">Geothrix rubra</name>
    <dbReference type="NCBI Taxonomy" id="2927977"/>
    <lineage>
        <taxon>Bacteria</taxon>
        <taxon>Pseudomonadati</taxon>
        <taxon>Acidobacteriota</taxon>
        <taxon>Holophagae</taxon>
        <taxon>Holophagales</taxon>
        <taxon>Holophagaceae</taxon>
        <taxon>Geothrix</taxon>
    </lineage>
</organism>
<dbReference type="InterPro" id="IPR005000">
    <property type="entry name" value="Aldolase/citrate-lyase_domain"/>
</dbReference>
<feature type="domain" description="HpcH/HpaI aldolase/citrate lyase" evidence="4">
    <location>
        <begin position="25"/>
        <end position="209"/>
    </location>
</feature>
<dbReference type="InterPro" id="IPR015813">
    <property type="entry name" value="Pyrv/PenolPyrv_kinase-like_dom"/>
</dbReference>
<comment type="similarity">
    <text evidence="1">Belongs to the HpcH/HpaI aldolase family.</text>
</comment>
<dbReference type="SUPFAM" id="SSF51621">
    <property type="entry name" value="Phosphoenolpyruvate/pyruvate domain"/>
    <property type="match status" value="1"/>
</dbReference>
<proteinExistence type="inferred from homology"/>
<evidence type="ECO:0000313" key="5">
    <source>
        <dbReference type="EMBL" id="GLH70254.1"/>
    </source>
</evidence>
<name>A0ABQ5Q648_9BACT</name>
<protein>
    <submittedName>
        <fullName evidence="5">2,4-dihydroxyhept-2-ene-1,7-dioic acid aldolase</fullName>
    </submittedName>
</protein>
<dbReference type="RefSeq" id="WP_285724803.1">
    <property type="nucleotide sequence ID" value="NZ_BSDD01000003.1"/>
</dbReference>
<evidence type="ECO:0000256" key="1">
    <source>
        <dbReference type="ARBA" id="ARBA00005568"/>
    </source>
</evidence>
<dbReference type="InterPro" id="IPR050251">
    <property type="entry name" value="HpcH-HpaI_aldolase"/>
</dbReference>
<evidence type="ECO:0000259" key="4">
    <source>
        <dbReference type="Pfam" id="PF03328"/>
    </source>
</evidence>
<dbReference type="PANTHER" id="PTHR30502">
    <property type="entry name" value="2-KETO-3-DEOXY-L-RHAMNONATE ALDOLASE"/>
    <property type="match status" value="1"/>
</dbReference>
<evidence type="ECO:0000256" key="3">
    <source>
        <dbReference type="ARBA" id="ARBA00023239"/>
    </source>
</evidence>
<evidence type="ECO:0000313" key="6">
    <source>
        <dbReference type="Proteomes" id="UP001165089"/>
    </source>
</evidence>
<dbReference type="Pfam" id="PF03328">
    <property type="entry name" value="HpcH_HpaI"/>
    <property type="match status" value="1"/>
</dbReference>
<keyword evidence="2" id="KW-0479">Metal-binding</keyword>